<accession>A0ABQ9I0M3</accession>
<proteinExistence type="predicted"/>
<name>A0ABQ9I0M3_9NEOP</name>
<evidence type="ECO:0000313" key="2">
    <source>
        <dbReference type="EMBL" id="KAJ8890175.1"/>
    </source>
</evidence>
<feature type="region of interest" description="Disordered" evidence="1">
    <location>
        <begin position="123"/>
        <end position="145"/>
    </location>
</feature>
<dbReference type="Proteomes" id="UP001159363">
    <property type="component" value="Chromosome 3"/>
</dbReference>
<gene>
    <name evidence="2" type="ORF">PR048_009682</name>
</gene>
<protein>
    <submittedName>
        <fullName evidence="2">Uncharacterized protein</fullName>
    </submittedName>
</protein>
<comment type="caution">
    <text evidence="2">The sequence shown here is derived from an EMBL/GenBank/DDBJ whole genome shotgun (WGS) entry which is preliminary data.</text>
</comment>
<dbReference type="EMBL" id="JARBHB010000003">
    <property type="protein sequence ID" value="KAJ8890175.1"/>
    <property type="molecule type" value="Genomic_DNA"/>
</dbReference>
<reference evidence="2 3" key="1">
    <citation type="submission" date="2023-02" db="EMBL/GenBank/DDBJ databases">
        <title>LHISI_Scaffold_Assembly.</title>
        <authorList>
            <person name="Stuart O.P."/>
            <person name="Cleave R."/>
            <person name="Magrath M.J.L."/>
            <person name="Mikheyev A.S."/>
        </authorList>
    </citation>
    <scope>NUCLEOTIDE SEQUENCE [LARGE SCALE GENOMIC DNA]</scope>
    <source>
        <strain evidence="2">Daus_M_001</strain>
        <tissue evidence="2">Leg muscle</tissue>
    </source>
</reference>
<organism evidence="2 3">
    <name type="scientific">Dryococelus australis</name>
    <dbReference type="NCBI Taxonomy" id="614101"/>
    <lineage>
        <taxon>Eukaryota</taxon>
        <taxon>Metazoa</taxon>
        <taxon>Ecdysozoa</taxon>
        <taxon>Arthropoda</taxon>
        <taxon>Hexapoda</taxon>
        <taxon>Insecta</taxon>
        <taxon>Pterygota</taxon>
        <taxon>Neoptera</taxon>
        <taxon>Polyneoptera</taxon>
        <taxon>Phasmatodea</taxon>
        <taxon>Verophasmatodea</taxon>
        <taxon>Anareolatae</taxon>
        <taxon>Phasmatidae</taxon>
        <taxon>Eurycanthinae</taxon>
        <taxon>Dryococelus</taxon>
    </lineage>
</organism>
<evidence type="ECO:0000313" key="3">
    <source>
        <dbReference type="Proteomes" id="UP001159363"/>
    </source>
</evidence>
<feature type="compositionally biased region" description="Basic and acidic residues" evidence="1">
    <location>
        <begin position="123"/>
        <end position="136"/>
    </location>
</feature>
<keyword evidence="3" id="KW-1185">Reference proteome</keyword>
<evidence type="ECO:0000256" key="1">
    <source>
        <dbReference type="SAM" id="MobiDB-lite"/>
    </source>
</evidence>
<sequence length="447" mass="51047">MRQNAPALGLCVCYVSLVCLRYGFLHDTCILKGAAYLTRRGTGANERLRRHWHAHQVPHRHYARSIKLARKLFVEPCALTVRDQYFSLGQANAFFVGLLSPENQRNQGHERPDECEVRVKRGGMEQHRNERARETGDPSENPPTSVIIRHDFHARKSGNEPSENRARFAWGVEFGDGYSSGDTHIPKWGPDPRESHFFYAYVWRMLNSRLHGSSILRRNDWKTDRVQGVYHQPMSVTEVWSSAGMKGRGKREILEKTFGPAASSNQSMKYVSLQYKVGNIVIHLSGPWWLSGWPAPLPPRRTRLNPWSGHSRIFAWGNSAGRCHWSPGFLEIIPFPSPCSKLTSIPLIGSQDHLASWTKRPESQIGGRSYWEIRFKDWFTTALFSLRLDTTTSYFQSKSFSLLMLLKGFRSVHSGKAGYARADPIQSANRRGRLYERTNPAAHPPVH</sequence>